<dbReference type="AlphaFoldDB" id="A0A9Q1ECE7"/>
<gene>
    <name evidence="1" type="ORF">SKAU_G00395140</name>
</gene>
<sequence>MTVQMRVVTMRGVSVENQQIQMKSSCVCSPAQKFRWTCQTPSPTSPRPLPLAVWTPAAPWTLHMRTLNTPLVVLHVIATHSLRTIHLCSP</sequence>
<accession>A0A9Q1ECE7</accession>
<evidence type="ECO:0000313" key="1">
    <source>
        <dbReference type="EMBL" id="KAJ8336171.1"/>
    </source>
</evidence>
<dbReference type="Proteomes" id="UP001152622">
    <property type="component" value="Chromosome 20"/>
</dbReference>
<proteinExistence type="predicted"/>
<feature type="non-terminal residue" evidence="1">
    <location>
        <position position="90"/>
    </location>
</feature>
<keyword evidence="2" id="KW-1185">Reference proteome</keyword>
<organism evidence="1 2">
    <name type="scientific">Synaphobranchus kaupii</name>
    <name type="common">Kaup's arrowtooth eel</name>
    <dbReference type="NCBI Taxonomy" id="118154"/>
    <lineage>
        <taxon>Eukaryota</taxon>
        <taxon>Metazoa</taxon>
        <taxon>Chordata</taxon>
        <taxon>Craniata</taxon>
        <taxon>Vertebrata</taxon>
        <taxon>Euteleostomi</taxon>
        <taxon>Actinopterygii</taxon>
        <taxon>Neopterygii</taxon>
        <taxon>Teleostei</taxon>
        <taxon>Anguilliformes</taxon>
        <taxon>Synaphobranchidae</taxon>
        <taxon>Synaphobranchus</taxon>
    </lineage>
</organism>
<comment type="caution">
    <text evidence="1">The sequence shown here is derived from an EMBL/GenBank/DDBJ whole genome shotgun (WGS) entry which is preliminary data.</text>
</comment>
<protein>
    <submittedName>
        <fullName evidence="1">Uncharacterized protein</fullName>
    </submittedName>
</protein>
<evidence type="ECO:0000313" key="2">
    <source>
        <dbReference type="Proteomes" id="UP001152622"/>
    </source>
</evidence>
<reference evidence="1" key="1">
    <citation type="journal article" date="2023" name="Science">
        <title>Genome structures resolve the early diversification of teleost fishes.</title>
        <authorList>
            <person name="Parey E."/>
            <person name="Louis A."/>
            <person name="Montfort J."/>
            <person name="Bouchez O."/>
            <person name="Roques C."/>
            <person name="Iampietro C."/>
            <person name="Lluch J."/>
            <person name="Castinel A."/>
            <person name="Donnadieu C."/>
            <person name="Desvignes T."/>
            <person name="Floi Bucao C."/>
            <person name="Jouanno E."/>
            <person name="Wen M."/>
            <person name="Mejri S."/>
            <person name="Dirks R."/>
            <person name="Jansen H."/>
            <person name="Henkel C."/>
            <person name="Chen W.J."/>
            <person name="Zahm M."/>
            <person name="Cabau C."/>
            <person name="Klopp C."/>
            <person name="Thompson A.W."/>
            <person name="Robinson-Rechavi M."/>
            <person name="Braasch I."/>
            <person name="Lecointre G."/>
            <person name="Bobe J."/>
            <person name="Postlethwait J.H."/>
            <person name="Berthelot C."/>
            <person name="Roest Crollius H."/>
            <person name="Guiguen Y."/>
        </authorList>
    </citation>
    <scope>NUCLEOTIDE SEQUENCE</scope>
    <source>
        <strain evidence="1">WJC10195</strain>
    </source>
</reference>
<dbReference type="EMBL" id="JAINUF010000020">
    <property type="protein sequence ID" value="KAJ8336171.1"/>
    <property type="molecule type" value="Genomic_DNA"/>
</dbReference>
<name>A0A9Q1ECE7_SYNKA</name>